<evidence type="ECO:0000313" key="2">
    <source>
        <dbReference type="Proteomes" id="UP000323917"/>
    </source>
</evidence>
<dbReference type="RefSeq" id="WP_148074427.1">
    <property type="nucleotide sequence ID" value="NZ_CP042913.1"/>
</dbReference>
<organism evidence="1 2">
    <name type="scientific">Bythopirellula goksoeyrii</name>
    <dbReference type="NCBI Taxonomy" id="1400387"/>
    <lineage>
        <taxon>Bacteria</taxon>
        <taxon>Pseudomonadati</taxon>
        <taxon>Planctomycetota</taxon>
        <taxon>Planctomycetia</taxon>
        <taxon>Pirellulales</taxon>
        <taxon>Lacipirellulaceae</taxon>
        <taxon>Bythopirellula</taxon>
    </lineage>
</organism>
<dbReference type="AlphaFoldDB" id="A0A5B9QDW7"/>
<protein>
    <submittedName>
        <fullName evidence="1">Uncharacterized protein</fullName>
    </submittedName>
</protein>
<gene>
    <name evidence="1" type="ORF">Pr1d_33080</name>
</gene>
<accession>A0A5B9QDW7</accession>
<dbReference type="Proteomes" id="UP000323917">
    <property type="component" value="Chromosome"/>
</dbReference>
<evidence type="ECO:0000313" key="1">
    <source>
        <dbReference type="EMBL" id="QEG35999.1"/>
    </source>
</evidence>
<dbReference type="EMBL" id="CP042913">
    <property type="protein sequence ID" value="QEG35999.1"/>
    <property type="molecule type" value="Genomic_DNA"/>
</dbReference>
<dbReference type="KEGG" id="bgok:Pr1d_33080"/>
<sequence length="67" mass="6809">MSGQKILGLLLLAVVCLGLGFVGGRTWEAGIVAGNHSVGKPQFDLIAAASNPFWDTVVAGARAAADE</sequence>
<reference evidence="1 2" key="1">
    <citation type="submission" date="2019-08" db="EMBL/GenBank/DDBJ databases">
        <title>Deep-cultivation of Planctomycetes and their phenomic and genomic characterization uncovers novel biology.</title>
        <authorList>
            <person name="Wiegand S."/>
            <person name="Jogler M."/>
            <person name="Boedeker C."/>
            <person name="Pinto D."/>
            <person name="Vollmers J."/>
            <person name="Rivas-Marin E."/>
            <person name="Kohn T."/>
            <person name="Peeters S.H."/>
            <person name="Heuer A."/>
            <person name="Rast P."/>
            <person name="Oberbeckmann S."/>
            <person name="Bunk B."/>
            <person name="Jeske O."/>
            <person name="Meyerdierks A."/>
            <person name="Storesund J.E."/>
            <person name="Kallscheuer N."/>
            <person name="Luecker S."/>
            <person name="Lage O.M."/>
            <person name="Pohl T."/>
            <person name="Merkel B.J."/>
            <person name="Hornburger P."/>
            <person name="Mueller R.-W."/>
            <person name="Bruemmer F."/>
            <person name="Labrenz M."/>
            <person name="Spormann A.M."/>
            <person name="Op den Camp H."/>
            <person name="Overmann J."/>
            <person name="Amann R."/>
            <person name="Jetten M.S.M."/>
            <person name="Mascher T."/>
            <person name="Medema M.H."/>
            <person name="Devos D.P."/>
            <person name="Kaster A.-K."/>
            <person name="Ovreas L."/>
            <person name="Rohde M."/>
            <person name="Galperin M.Y."/>
            <person name="Jogler C."/>
        </authorList>
    </citation>
    <scope>NUCLEOTIDE SEQUENCE [LARGE SCALE GENOMIC DNA]</scope>
    <source>
        <strain evidence="1 2">Pr1d</strain>
    </source>
</reference>
<name>A0A5B9QDW7_9BACT</name>
<proteinExistence type="predicted"/>
<keyword evidence="2" id="KW-1185">Reference proteome</keyword>